<evidence type="ECO:0000256" key="3">
    <source>
        <dbReference type="ARBA" id="ARBA00024227"/>
    </source>
</evidence>
<dbReference type="InterPro" id="IPR045864">
    <property type="entry name" value="aa-tRNA-synth_II/BPL/LPL"/>
</dbReference>
<keyword evidence="2" id="KW-0092">Biotin</keyword>
<dbReference type="PANTHER" id="PTHR12835">
    <property type="entry name" value="BIOTIN PROTEIN LIGASE"/>
    <property type="match status" value="1"/>
</dbReference>
<dbReference type="GO" id="GO:0004077">
    <property type="term" value="F:biotin--[biotin carboxyl-carrier protein] ligase activity"/>
    <property type="evidence" value="ECO:0007669"/>
    <property type="project" value="UniProtKB-EC"/>
</dbReference>
<dbReference type="InterPro" id="IPR003142">
    <property type="entry name" value="BPL_C"/>
</dbReference>
<dbReference type="EMBL" id="JBHRSK010000004">
    <property type="protein sequence ID" value="MFC2967238.1"/>
    <property type="molecule type" value="Genomic_DNA"/>
</dbReference>
<organism evidence="6 7">
    <name type="scientific">Acidimangrovimonas pyrenivorans</name>
    <dbReference type="NCBI Taxonomy" id="2030798"/>
    <lineage>
        <taxon>Bacteria</taxon>
        <taxon>Pseudomonadati</taxon>
        <taxon>Pseudomonadota</taxon>
        <taxon>Alphaproteobacteria</taxon>
        <taxon>Rhodobacterales</taxon>
        <taxon>Paracoccaceae</taxon>
        <taxon>Acidimangrovimonas</taxon>
    </lineage>
</organism>
<dbReference type="InterPro" id="IPR004408">
    <property type="entry name" value="Biotin_CoA_COase_ligase"/>
</dbReference>
<gene>
    <name evidence="6" type="ORF">ACFOES_03955</name>
</gene>
<dbReference type="RefSeq" id="WP_377831875.1">
    <property type="nucleotide sequence ID" value="NZ_JBHRSK010000004.1"/>
</dbReference>
<dbReference type="SUPFAM" id="SSF55681">
    <property type="entry name" value="Class II aaRS and biotin synthetases"/>
    <property type="match status" value="1"/>
</dbReference>
<sequence>MSRNPDWPEGVARHVLASVDSTLTEAARRAPHLAGPAWILAHEQTAARGRRGRAWSMPKGNFAATLVMRPTERPEQVALRSFVAALALDDAFAAASGRPQSFALKWPNDVLLNGGKVAGILLESAGQGGAVSHLAIGIGINLVAAPGADQVEPGALRPVSLLSETGAMVTPEEFLDLLAPAYAAREAQFRTYGFEPIRTAWLARAARLGERIVARTTSESHEGTFETVDAAGNLVLNTAQGRRAIPAAEVFF</sequence>
<evidence type="ECO:0000256" key="1">
    <source>
        <dbReference type="ARBA" id="ARBA00022598"/>
    </source>
</evidence>
<dbReference type="Gene3D" id="3.30.930.10">
    <property type="entry name" value="Bira Bifunctional Protein, Domain 2"/>
    <property type="match status" value="1"/>
</dbReference>
<evidence type="ECO:0000259" key="5">
    <source>
        <dbReference type="PROSITE" id="PS51733"/>
    </source>
</evidence>
<dbReference type="PANTHER" id="PTHR12835:SF5">
    <property type="entry name" value="BIOTIN--PROTEIN LIGASE"/>
    <property type="match status" value="1"/>
</dbReference>
<accession>A0ABV7AD73</accession>
<evidence type="ECO:0000256" key="4">
    <source>
        <dbReference type="ARBA" id="ARBA00047846"/>
    </source>
</evidence>
<dbReference type="NCBIfam" id="TIGR00121">
    <property type="entry name" value="birA_ligase"/>
    <property type="match status" value="1"/>
</dbReference>
<evidence type="ECO:0000313" key="6">
    <source>
        <dbReference type="EMBL" id="MFC2967238.1"/>
    </source>
</evidence>
<evidence type="ECO:0000313" key="7">
    <source>
        <dbReference type="Proteomes" id="UP001595443"/>
    </source>
</evidence>
<proteinExistence type="predicted"/>
<dbReference type="Pfam" id="PF03099">
    <property type="entry name" value="BPL_LplA_LipB"/>
    <property type="match status" value="1"/>
</dbReference>
<evidence type="ECO:0000256" key="2">
    <source>
        <dbReference type="ARBA" id="ARBA00023267"/>
    </source>
</evidence>
<comment type="catalytic activity">
    <reaction evidence="4">
        <text>biotin + L-lysyl-[protein] + ATP = N(6)-biotinyl-L-lysyl-[protein] + AMP + diphosphate + H(+)</text>
        <dbReference type="Rhea" id="RHEA:11756"/>
        <dbReference type="Rhea" id="RHEA-COMP:9752"/>
        <dbReference type="Rhea" id="RHEA-COMP:10505"/>
        <dbReference type="ChEBI" id="CHEBI:15378"/>
        <dbReference type="ChEBI" id="CHEBI:29969"/>
        <dbReference type="ChEBI" id="CHEBI:30616"/>
        <dbReference type="ChEBI" id="CHEBI:33019"/>
        <dbReference type="ChEBI" id="CHEBI:57586"/>
        <dbReference type="ChEBI" id="CHEBI:83144"/>
        <dbReference type="ChEBI" id="CHEBI:456215"/>
        <dbReference type="EC" id="6.3.4.15"/>
    </reaction>
</comment>
<keyword evidence="7" id="KW-1185">Reference proteome</keyword>
<dbReference type="Proteomes" id="UP001595443">
    <property type="component" value="Unassembled WGS sequence"/>
</dbReference>
<comment type="caution">
    <text evidence="6">The sequence shown here is derived from an EMBL/GenBank/DDBJ whole genome shotgun (WGS) entry which is preliminary data.</text>
</comment>
<protein>
    <recommendedName>
        <fullName evidence="3">biotin--[biotin carboxyl-carrier protein] ligase</fullName>
        <ecNumber evidence="3">6.3.4.15</ecNumber>
    </recommendedName>
</protein>
<reference evidence="7" key="1">
    <citation type="journal article" date="2019" name="Int. J. Syst. Evol. Microbiol.">
        <title>The Global Catalogue of Microorganisms (GCM) 10K type strain sequencing project: providing services to taxonomists for standard genome sequencing and annotation.</title>
        <authorList>
            <consortium name="The Broad Institute Genomics Platform"/>
            <consortium name="The Broad Institute Genome Sequencing Center for Infectious Disease"/>
            <person name="Wu L."/>
            <person name="Ma J."/>
        </authorList>
    </citation>
    <scope>NUCLEOTIDE SEQUENCE [LARGE SCALE GENOMIC DNA]</scope>
    <source>
        <strain evidence="7">KCTC 62192</strain>
    </source>
</reference>
<keyword evidence="1 6" id="KW-0436">Ligase</keyword>
<dbReference type="InterPro" id="IPR004143">
    <property type="entry name" value="BPL_LPL_catalytic"/>
</dbReference>
<dbReference type="Pfam" id="PF02237">
    <property type="entry name" value="BPL_C"/>
    <property type="match status" value="1"/>
</dbReference>
<feature type="domain" description="BPL/LPL catalytic" evidence="5">
    <location>
        <begin position="6"/>
        <end position="190"/>
    </location>
</feature>
<dbReference type="CDD" id="cd16442">
    <property type="entry name" value="BPL"/>
    <property type="match status" value="1"/>
</dbReference>
<dbReference type="EC" id="6.3.4.15" evidence="3"/>
<name>A0ABV7AD73_9RHOB</name>
<dbReference type="PROSITE" id="PS51733">
    <property type="entry name" value="BPL_LPL_CATALYTIC"/>
    <property type="match status" value="1"/>
</dbReference>